<gene>
    <name evidence="4" type="ORF">CNMCM6805_001893</name>
</gene>
<dbReference type="InterPro" id="IPR050091">
    <property type="entry name" value="PKS_NRPS_Biosynth_Enz"/>
</dbReference>
<dbReference type="GO" id="GO:0044550">
    <property type="term" value="P:secondary metabolite biosynthetic process"/>
    <property type="evidence" value="ECO:0007669"/>
    <property type="project" value="TreeGrafter"/>
</dbReference>
<accession>A0A8H4H6Z4</accession>
<dbReference type="SUPFAM" id="SSF51735">
    <property type="entry name" value="NAD(P)-binding Rossmann-fold domains"/>
    <property type="match status" value="1"/>
</dbReference>
<evidence type="ECO:0000259" key="3">
    <source>
        <dbReference type="SMART" id="SM00822"/>
    </source>
</evidence>
<dbReference type="GO" id="GO:0004312">
    <property type="term" value="F:fatty acid synthase activity"/>
    <property type="evidence" value="ECO:0007669"/>
    <property type="project" value="TreeGrafter"/>
</dbReference>
<organism evidence="4 5">
    <name type="scientific">Aspergillus fumigatiaffinis</name>
    <dbReference type="NCBI Taxonomy" id="340414"/>
    <lineage>
        <taxon>Eukaryota</taxon>
        <taxon>Fungi</taxon>
        <taxon>Dikarya</taxon>
        <taxon>Ascomycota</taxon>
        <taxon>Pezizomycotina</taxon>
        <taxon>Eurotiomycetes</taxon>
        <taxon>Eurotiomycetidae</taxon>
        <taxon>Eurotiales</taxon>
        <taxon>Aspergillaceae</taxon>
        <taxon>Aspergillus</taxon>
        <taxon>Aspergillus subgen. Fumigati</taxon>
    </lineage>
</organism>
<protein>
    <recommendedName>
        <fullName evidence="3">Ketoreductase domain-containing protein</fullName>
    </recommendedName>
</protein>
<evidence type="ECO:0000313" key="5">
    <source>
        <dbReference type="Proteomes" id="UP000653565"/>
    </source>
</evidence>
<keyword evidence="5" id="KW-1185">Reference proteome</keyword>
<dbReference type="Gene3D" id="3.40.50.720">
    <property type="entry name" value="NAD(P)-binding Rossmann-like Domain"/>
    <property type="match status" value="1"/>
</dbReference>
<dbReference type="PANTHER" id="PTHR43775:SF49">
    <property type="entry name" value="SYNTHASE, PUTATIVE (JCVI)-RELATED"/>
    <property type="match status" value="1"/>
</dbReference>
<sequence length="362" mass="39302">MVEQGAQELVYLSRSAGRSSDDDEAFIRELQLQGCHVICVQGSVASQSDVKRAVAECTRPLAGVLQMAINLQDRTFMQMSYEEWTCGLSSKVDGTWNLHHAVEGQKLDFFVVFSSIVATCGHLSQANYAAANSFLEGFTQYRRQVGLPSSVLSLGVVEEVGLVSRDPKILQNAQLASIHLLQEKDVIEGLQVAIRDSQVLDSGGPEGSPSSSAGSGYMLAVGLGYTKPLSDPTVHPLWTRDARFTLYSNLESSTVAKDHTEDDELQDILSQVERDPSILEDKEMEATLARELAKLITGKFSPGHGLAEEQSSCLVADLLMSIEIKNWARRVLGIEVSLIEISKAGTIGGLVSLAIDHLKNPI</sequence>
<evidence type="ECO:0000256" key="1">
    <source>
        <dbReference type="ARBA" id="ARBA00022679"/>
    </source>
</evidence>
<dbReference type="PANTHER" id="PTHR43775">
    <property type="entry name" value="FATTY ACID SYNTHASE"/>
    <property type="match status" value="1"/>
</dbReference>
<name>A0A8H4H6Z4_9EURO</name>
<keyword evidence="1" id="KW-0808">Transferase</keyword>
<proteinExistence type="predicted"/>
<dbReference type="EMBL" id="JAAAPX010000144">
    <property type="protein sequence ID" value="KAF4228827.1"/>
    <property type="molecule type" value="Genomic_DNA"/>
</dbReference>
<dbReference type="SMART" id="SM00822">
    <property type="entry name" value="PKS_KR"/>
    <property type="match status" value="1"/>
</dbReference>
<keyword evidence="2" id="KW-0511">Multifunctional enzyme</keyword>
<dbReference type="AlphaFoldDB" id="A0A8H4H6Z4"/>
<dbReference type="Proteomes" id="UP000653565">
    <property type="component" value="Unassembled WGS sequence"/>
</dbReference>
<feature type="domain" description="Ketoreductase" evidence="3">
    <location>
        <begin position="1"/>
        <end position="160"/>
    </location>
</feature>
<dbReference type="InterPro" id="IPR057326">
    <property type="entry name" value="KR_dom"/>
</dbReference>
<dbReference type="InterPro" id="IPR036291">
    <property type="entry name" value="NAD(P)-bd_dom_sf"/>
</dbReference>
<evidence type="ECO:0000313" key="4">
    <source>
        <dbReference type="EMBL" id="KAF4228827.1"/>
    </source>
</evidence>
<reference evidence="4" key="1">
    <citation type="journal article" date="2020" name="bioRxiv">
        <title>Genomic and phenotypic heterogeneity of clinical isolates of the human pathogens Aspergillus fumigatus, Aspergillus lentulus and Aspergillus fumigatiaffinis.</title>
        <authorList>
            <person name="dos Santos R.A.C."/>
            <person name="Steenwyk J.L."/>
            <person name="Rivero-Menendez O."/>
            <person name="Mead M.E."/>
            <person name="Silva L.P."/>
            <person name="Bastos R.W."/>
            <person name="Alastruey-Izquierdo A."/>
            <person name="Goldman G.H."/>
            <person name="Rokas A."/>
        </authorList>
    </citation>
    <scope>NUCLEOTIDE SEQUENCE</scope>
    <source>
        <strain evidence="4">CNM-CM6805</strain>
    </source>
</reference>
<dbReference type="OrthoDB" id="329835at2759"/>
<dbReference type="InterPro" id="IPR013968">
    <property type="entry name" value="PKS_KR"/>
</dbReference>
<reference evidence="4" key="2">
    <citation type="submission" date="2020-04" db="EMBL/GenBank/DDBJ databases">
        <authorList>
            <person name="Santos R.A.C."/>
            <person name="Steenwyk J.L."/>
            <person name="Rivero-Menendez O."/>
            <person name="Mead M.E."/>
            <person name="Silva L.P."/>
            <person name="Bastos R.W."/>
            <person name="Alastruey-Izquierdo A."/>
            <person name="Goldman G.H."/>
            <person name="Rokas A."/>
        </authorList>
    </citation>
    <scope>NUCLEOTIDE SEQUENCE</scope>
    <source>
        <strain evidence="4">CNM-CM6805</strain>
    </source>
</reference>
<dbReference type="GO" id="GO:0006633">
    <property type="term" value="P:fatty acid biosynthetic process"/>
    <property type="evidence" value="ECO:0007669"/>
    <property type="project" value="TreeGrafter"/>
</dbReference>
<dbReference type="Pfam" id="PF08659">
    <property type="entry name" value="KR"/>
    <property type="match status" value="1"/>
</dbReference>
<evidence type="ECO:0000256" key="2">
    <source>
        <dbReference type="ARBA" id="ARBA00023268"/>
    </source>
</evidence>
<comment type="caution">
    <text evidence="4">The sequence shown here is derived from an EMBL/GenBank/DDBJ whole genome shotgun (WGS) entry which is preliminary data.</text>
</comment>